<gene>
    <name evidence="3" type="ORF">C1J00_35670</name>
</gene>
<reference evidence="3 4" key="1">
    <citation type="submission" date="2018-01" db="EMBL/GenBank/DDBJ databases">
        <title>Draft genome sequence of Streptomyces sp. 13K301.</title>
        <authorList>
            <person name="Sahin N."/>
            <person name="Saygin H."/>
            <person name="Ay H."/>
        </authorList>
    </citation>
    <scope>NUCLEOTIDE SEQUENCE [LARGE SCALE GENOMIC DNA]</scope>
    <source>
        <strain evidence="3 4">13K301</strain>
    </source>
</reference>
<keyword evidence="2" id="KW-1133">Transmembrane helix</keyword>
<comment type="caution">
    <text evidence="3">The sequence shown here is derived from an EMBL/GenBank/DDBJ whole genome shotgun (WGS) entry which is preliminary data.</text>
</comment>
<evidence type="ECO:0000256" key="1">
    <source>
        <dbReference type="SAM" id="MobiDB-lite"/>
    </source>
</evidence>
<keyword evidence="2" id="KW-0812">Transmembrane</keyword>
<protein>
    <submittedName>
        <fullName evidence="3">Uncharacterized protein</fullName>
    </submittedName>
</protein>
<dbReference type="EMBL" id="POUC01000430">
    <property type="protein sequence ID" value="PNG17589.1"/>
    <property type="molecule type" value="Genomic_DNA"/>
</dbReference>
<accession>A0A2N8TF49</accession>
<dbReference type="RefSeq" id="WP_102913090.1">
    <property type="nucleotide sequence ID" value="NZ_POUC01000430.1"/>
</dbReference>
<organism evidence="3 4">
    <name type="scientific">Streptomyces cahuitamycinicus</name>
    <dbReference type="NCBI Taxonomy" id="2070367"/>
    <lineage>
        <taxon>Bacteria</taxon>
        <taxon>Bacillati</taxon>
        <taxon>Actinomycetota</taxon>
        <taxon>Actinomycetes</taxon>
        <taxon>Kitasatosporales</taxon>
        <taxon>Streptomycetaceae</taxon>
        <taxon>Streptomyces</taxon>
    </lineage>
</organism>
<feature type="transmembrane region" description="Helical" evidence="2">
    <location>
        <begin position="16"/>
        <end position="35"/>
    </location>
</feature>
<dbReference type="AlphaFoldDB" id="A0A2N8TF49"/>
<dbReference type="OrthoDB" id="9939562at2"/>
<name>A0A2N8TF49_9ACTN</name>
<sequence length="111" mass="11776">MARRKPDVEEPEQRSTAAGGCVLVVLGGLPLAAVWAVSDVAGVLAVWVAGVAAVWWSARRCVSDSSATPPQGREPPSGDVYARETTRVREVRKGPGEGLTIFPEIEHVTDL</sequence>
<proteinExistence type="predicted"/>
<evidence type="ECO:0000256" key="2">
    <source>
        <dbReference type="SAM" id="Phobius"/>
    </source>
</evidence>
<keyword evidence="2" id="KW-0472">Membrane</keyword>
<keyword evidence="4" id="KW-1185">Reference proteome</keyword>
<dbReference type="Proteomes" id="UP000235943">
    <property type="component" value="Unassembled WGS sequence"/>
</dbReference>
<evidence type="ECO:0000313" key="4">
    <source>
        <dbReference type="Proteomes" id="UP000235943"/>
    </source>
</evidence>
<feature type="transmembrane region" description="Helical" evidence="2">
    <location>
        <begin position="41"/>
        <end position="58"/>
    </location>
</feature>
<feature type="region of interest" description="Disordered" evidence="1">
    <location>
        <begin position="63"/>
        <end position="83"/>
    </location>
</feature>
<evidence type="ECO:0000313" key="3">
    <source>
        <dbReference type="EMBL" id="PNG17589.1"/>
    </source>
</evidence>